<keyword evidence="4" id="KW-0808">Transferase</keyword>
<dbReference type="PANTHER" id="PTHR37316">
    <property type="entry name" value="TEICHOIC ACID GLYCEROL-PHOSPHATE PRIMASE"/>
    <property type="match status" value="1"/>
</dbReference>
<dbReference type="Gene3D" id="3.40.50.12580">
    <property type="match status" value="1"/>
</dbReference>
<evidence type="ECO:0000256" key="6">
    <source>
        <dbReference type="ARBA" id="ARBA00023136"/>
    </source>
</evidence>
<protein>
    <submittedName>
        <fullName evidence="7">CDP-glycerol glycerophosphotransferase family protein</fullName>
    </submittedName>
</protein>
<evidence type="ECO:0000313" key="7">
    <source>
        <dbReference type="EMBL" id="WOT06330.1"/>
    </source>
</evidence>
<comment type="subcellular location">
    <subcellularLocation>
        <location evidence="1">Cell membrane</location>
        <topology evidence="1">Peripheral membrane protein</topology>
    </subcellularLocation>
</comment>
<evidence type="ECO:0000256" key="2">
    <source>
        <dbReference type="ARBA" id="ARBA00010488"/>
    </source>
</evidence>
<accession>A0ABZ0K1B2</accession>
<proteinExistence type="inferred from homology"/>
<name>A0ABZ0K1B2_9GAMM</name>
<dbReference type="Pfam" id="PF04464">
    <property type="entry name" value="Glyphos_transf"/>
    <property type="match status" value="1"/>
</dbReference>
<dbReference type="EMBL" id="CP136522">
    <property type="protein sequence ID" value="WOT06330.1"/>
    <property type="molecule type" value="Genomic_DNA"/>
</dbReference>
<dbReference type="InterPro" id="IPR043148">
    <property type="entry name" value="TagF_C"/>
</dbReference>
<dbReference type="SUPFAM" id="SSF53756">
    <property type="entry name" value="UDP-Glycosyltransferase/glycogen phosphorylase"/>
    <property type="match status" value="1"/>
</dbReference>
<keyword evidence="8" id="KW-1185">Reference proteome</keyword>
<evidence type="ECO:0000256" key="3">
    <source>
        <dbReference type="ARBA" id="ARBA00022475"/>
    </source>
</evidence>
<keyword evidence="5" id="KW-0777">Teichoic acid biosynthesis</keyword>
<dbReference type="InterPro" id="IPR043149">
    <property type="entry name" value="TagF_N"/>
</dbReference>
<dbReference type="InterPro" id="IPR051612">
    <property type="entry name" value="Teichoic_Acid_Biosynth"/>
</dbReference>
<sequence>MQYTLLQWTKAICRKLIYQLSKLTPRSKKKAVFGSYKERFSDNSKYLFKHWSNTAFVRCIWVSGDLRIVNQLNENGQEAYLRWSLKGIYHALTAKYYFYNSYIGDINQWLAGGATKVNLWHGTPMKKIEFDITHGPMAAVFNPQSLSQKIIQSLHAHQQRITPDLMLSPSPLVDNLLTSAFKLNGSQLLHCGNPRTDYYRQQAQPATKNVFPIKQQAPKTPLKSLKQQLHNGQYQQVILYAPSWRDSIQGNPYQVAFDWTALSKQLQQHNQLFLLRLHPNEAVLAEQFSDLPNIMNISTLEDVYGLLDNIDLLITDYSSLFIDVMPLNIPVIFYCFDKAHYQQHCRDMYEYVNSLPEIGPQTSTFTELSSSLIPSNIEAQIRQYHHNKVVTASLEEHGSEAELNSYQKVKQLYWQPTRKDAFSALEAWMG</sequence>
<keyword evidence="3" id="KW-1003">Cell membrane</keyword>
<dbReference type="PANTHER" id="PTHR37316:SF3">
    <property type="entry name" value="TEICHOIC ACID GLYCEROL-PHOSPHATE TRANSFERASE"/>
    <property type="match status" value="1"/>
</dbReference>
<dbReference type="Proteomes" id="UP001529491">
    <property type="component" value="Chromosome"/>
</dbReference>
<comment type="similarity">
    <text evidence="2">Belongs to the CDP-glycerol glycerophosphotransferase family.</text>
</comment>
<evidence type="ECO:0000313" key="8">
    <source>
        <dbReference type="Proteomes" id="UP001529491"/>
    </source>
</evidence>
<dbReference type="InterPro" id="IPR007554">
    <property type="entry name" value="Glycerophosphate_synth"/>
</dbReference>
<keyword evidence="6" id="KW-0472">Membrane</keyword>
<organism evidence="7 8">
    <name type="scientific">Shewanella youngdeokensis</name>
    <dbReference type="NCBI Taxonomy" id="2999068"/>
    <lineage>
        <taxon>Bacteria</taxon>
        <taxon>Pseudomonadati</taxon>
        <taxon>Pseudomonadota</taxon>
        <taxon>Gammaproteobacteria</taxon>
        <taxon>Alteromonadales</taxon>
        <taxon>Shewanellaceae</taxon>
        <taxon>Shewanella</taxon>
    </lineage>
</organism>
<evidence type="ECO:0000256" key="1">
    <source>
        <dbReference type="ARBA" id="ARBA00004202"/>
    </source>
</evidence>
<dbReference type="RefSeq" id="WP_310470604.1">
    <property type="nucleotide sequence ID" value="NZ_CP136522.1"/>
</dbReference>
<evidence type="ECO:0000256" key="5">
    <source>
        <dbReference type="ARBA" id="ARBA00022944"/>
    </source>
</evidence>
<reference evidence="7 8" key="1">
    <citation type="submission" date="2023-10" db="EMBL/GenBank/DDBJ databases">
        <title>Complete genome sequence of Shewanella sp. DAU334.</title>
        <authorList>
            <person name="Lee Y.-S."/>
            <person name="Jeong H.-R."/>
            <person name="Hwang E.-J."/>
            <person name="Choi Y.-L."/>
            <person name="Kim G.-D."/>
        </authorList>
    </citation>
    <scope>NUCLEOTIDE SEQUENCE [LARGE SCALE GENOMIC DNA]</scope>
    <source>
        <strain evidence="7 8">DAU334</strain>
    </source>
</reference>
<dbReference type="Gene3D" id="3.40.50.11820">
    <property type="match status" value="1"/>
</dbReference>
<gene>
    <name evidence="7" type="ORF">RGE70_05910</name>
</gene>
<evidence type="ECO:0000256" key="4">
    <source>
        <dbReference type="ARBA" id="ARBA00022679"/>
    </source>
</evidence>